<gene>
    <name evidence="1" type="ORF">D3P05_04550</name>
</gene>
<accession>A0A419AAA5</accession>
<comment type="caution">
    <text evidence="1">The sequence shown here is derived from an EMBL/GenBank/DDBJ whole genome shotgun (WGS) entry which is preliminary data.</text>
</comment>
<protein>
    <submittedName>
        <fullName evidence="1">Uncharacterized protein</fullName>
    </submittedName>
</protein>
<keyword evidence="2" id="KW-1185">Reference proteome</keyword>
<dbReference type="RefSeq" id="WP_119897001.1">
    <property type="nucleotide sequence ID" value="NZ_QNRC01000009.1"/>
</dbReference>
<dbReference type="Proteomes" id="UP000283587">
    <property type="component" value="Unassembled WGS sequence"/>
</dbReference>
<proteinExistence type="predicted"/>
<name>A0A419AAA5_9RHOB</name>
<organism evidence="1 2">
    <name type="scientific">Paracoccus siganidrum</name>
    <dbReference type="NCBI Taxonomy" id="1276757"/>
    <lineage>
        <taxon>Bacteria</taxon>
        <taxon>Pseudomonadati</taxon>
        <taxon>Pseudomonadota</taxon>
        <taxon>Alphaproteobacteria</taxon>
        <taxon>Rhodobacterales</taxon>
        <taxon>Paracoccaceae</taxon>
        <taxon>Paracoccus</taxon>
    </lineage>
</organism>
<dbReference type="AlphaFoldDB" id="A0A419AAA5"/>
<reference evidence="2" key="1">
    <citation type="submission" date="2018-09" db="EMBL/GenBank/DDBJ databases">
        <title>Paracoccus onubensis nov. sp. a moderate halophilic bacterium isolated from Gruta de las Maravillas (Aracena, Spain).</title>
        <authorList>
            <person name="Jurado V."/>
            <person name="Gutierrez-Patricio S."/>
            <person name="Gonzalez-Pimentel J.L."/>
            <person name="Miller A.Z."/>
            <person name="Laiz L."/>
            <person name="Saiz-Jimenez C."/>
        </authorList>
    </citation>
    <scope>NUCLEOTIDE SEQUENCE [LARGE SCALE GENOMIC DNA]</scope>
    <source>
        <strain evidence="2">DSM 26381</strain>
    </source>
</reference>
<dbReference type="OrthoDB" id="7767808at2"/>
<sequence length="242" mass="26770">MSDEKHYVIVGAEVDQTERWLLPDGTIADQPAPGAIPLNVEFIGRLMVELSIRGKAQLSRQELDRAQEQVRAALMVQDFSALDGSAGLSDAERAAILERTTVRIEFESRSRDACGPDRNSRILVVPSDKTLEITQEMLERQGKAEGFRPPLSYELDKSLMLASLKSEILAMVREFAGKAPPDKWTPELQAALETHMAEAVAERSVFKDGGGLPADDVKNEIMTSPMRAFHRSVGIYATNMCR</sequence>
<dbReference type="EMBL" id="QZEW01000014">
    <property type="protein sequence ID" value="RJL19694.1"/>
    <property type="molecule type" value="Genomic_DNA"/>
</dbReference>
<evidence type="ECO:0000313" key="1">
    <source>
        <dbReference type="EMBL" id="RJL19694.1"/>
    </source>
</evidence>
<evidence type="ECO:0000313" key="2">
    <source>
        <dbReference type="Proteomes" id="UP000283587"/>
    </source>
</evidence>